<dbReference type="AlphaFoldDB" id="A0A354YXS0"/>
<comment type="caution">
    <text evidence="1">The sequence shown here is derived from an EMBL/GenBank/DDBJ whole genome shotgun (WGS) entry which is preliminary data.</text>
</comment>
<protein>
    <submittedName>
        <fullName evidence="1">Sporulation protein YqfC</fullName>
    </submittedName>
</protein>
<evidence type="ECO:0000313" key="1">
    <source>
        <dbReference type="EMBL" id="HBK53511.1"/>
    </source>
</evidence>
<dbReference type="OMA" id="ITDQPRI"/>
<name>A0A354YXS0_9FIRM</name>
<dbReference type="InterPro" id="IPR022477">
    <property type="entry name" value="Spore_YqfC"/>
</dbReference>
<dbReference type="EMBL" id="DNZF01000139">
    <property type="protein sequence ID" value="HBK53511.1"/>
    <property type="molecule type" value="Genomic_DNA"/>
</dbReference>
<evidence type="ECO:0000313" key="2">
    <source>
        <dbReference type="Proteomes" id="UP000263273"/>
    </source>
</evidence>
<gene>
    <name evidence="1" type="primary">yqfC</name>
    <name evidence="1" type="ORF">DDZ44_06220</name>
</gene>
<accession>A0A354YXS0</accession>
<dbReference type="InterPro" id="IPR022476">
    <property type="entry name" value="Spore_YabP/YqfC"/>
</dbReference>
<dbReference type="STRING" id="378794.GCA_001570625_01972"/>
<proteinExistence type="predicted"/>
<dbReference type="NCBIfam" id="TIGR02856">
    <property type="entry name" value="spore_yqfC"/>
    <property type="match status" value="1"/>
</dbReference>
<dbReference type="Proteomes" id="UP000263273">
    <property type="component" value="Unassembled WGS sequence"/>
</dbReference>
<dbReference type="Pfam" id="PF07873">
    <property type="entry name" value="YabP"/>
    <property type="match status" value="1"/>
</dbReference>
<sequence>MERRRELLNKAMAEFLELPGDLVLDLPKITVVGRNELYLENHRGIIEYALNRLRINLSRGFLEIEGEELQIKTLMPEEMGISGEIHSIRFLD</sequence>
<reference evidence="1 2" key="1">
    <citation type="journal article" date="2018" name="Nat. Biotechnol.">
        <title>A standardized bacterial taxonomy based on genome phylogeny substantially revises the tree of life.</title>
        <authorList>
            <person name="Parks D.H."/>
            <person name="Chuvochina M."/>
            <person name="Waite D.W."/>
            <person name="Rinke C."/>
            <person name="Skarshewski A."/>
            <person name="Chaumeil P.A."/>
            <person name="Hugenholtz P."/>
        </authorList>
    </citation>
    <scope>NUCLEOTIDE SEQUENCE [LARGE SCALE GENOMIC DNA]</scope>
    <source>
        <strain evidence="1">UBA10948</strain>
    </source>
</reference>
<organism evidence="1 2">
    <name type="scientific">Syntrophomonas wolfei</name>
    <dbReference type="NCBI Taxonomy" id="863"/>
    <lineage>
        <taxon>Bacteria</taxon>
        <taxon>Bacillati</taxon>
        <taxon>Bacillota</taxon>
        <taxon>Clostridia</taxon>
        <taxon>Eubacteriales</taxon>
        <taxon>Syntrophomonadaceae</taxon>
        <taxon>Syntrophomonas</taxon>
    </lineage>
</organism>